<name>A0A2K1ISK2_PHYPA</name>
<organism evidence="1">
    <name type="scientific">Physcomitrium patens</name>
    <name type="common">Spreading-leaved earth moss</name>
    <name type="synonym">Physcomitrella patens</name>
    <dbReference type="NCBI Taxonomy" id="3218"/>
    <lineage>
        <taxon>Eukaryota</taxon>
        <taxon>Viridiplantae</taxon>
        <taxon>Streptophyta</taxon>
        <taxon>Embryophyta</taxon>
        <taxon>Bryophyta</taxon>
        <taxon>Bryophytina</taxon>
        <taxon>Bryopsida</taxon>
        <taxon>Funariidae</taxon>
        <taxon>Funariales</taxon>
        <taxon>Funariaceae</taxon>
        <taxon>Physcomitrium</taxon>
    </lineage>
</organism>
<evidence type="ECO:0000313" key="1">
    <source>
        <dbReference type="EMBL" id="PNR32257.1"/>
    </source>
</evidence>
<dbReference type="EMBL" id="ABEU02000021">
    <property type="protein sequence ID" value="PNR32257.1"/>
    <property type="molecule type" value="Genomic_DNA"/>
</dbReference>
<proteinExistence type="predicted"/>
<dbReference type="AlphaFoldDB" id="A0A2K1ISK2"/>
<evidence type="ECO:0000313" key="2">
    <source>
        <dbReference type="EnsemblPlants" id="Pp3c21_19130V3.1"/>
    </source>
</evidence>
<dbReference type="Proteomes" id="UP000006727">
    <property type="component" value="Chromosome 21"/>
</dbReference>
<dbReference type="Gramene" id="Pp3c21_19130V3.1">
    <property type="protein sequence ID" value="Pp3c21_19130V3.1"/>
    <property type="gene ID" value="Pp3c21_19130"/>
</dbReference>
<keyword evidence="3" id="KW-1185">Reference proteome</keyword>
<reference evidence="2" key="3">
    <citation type="submission" date="2020-12" db="UniProtKB">
        <authorList>
            <consortium name="EnsemblPlants"/>
        </authorList>
    </citation>
    <scope>IDENTIFICATION</scope>
</reference>
<protein>
    <submittedName>
        <fullName evidence="1 2">Uncharacterized protein</fullName>
    </submittedName>
</protein>
<dbReference type="EnsemblPlants" id="Pp3c21_19130V3.1">
    <property type="protein sequence ID" value="Pp3c21_19130V3.1"/>
    <property type="gene ID" value="Pp3c21_19130"/>
</dbReference>
<sequence>MLSIPTSLPKFRVWKSAYSLLPSAQSGLIAIFGYWLRNFTDSRNEIPWPEEPRLRVLQEEMHRGALSSPM</sequence>
<evidence type="ECO:0000313" key="3">
    <source>
        <dbReference type="Proteomes" id="UP000006727"/>
    </source>
</evidence>
<dbReference type="InParanoid" id="A0A2K1ISK2"/>
<gene>
    <name evidence="1" type="ORF">PHYPA_026383</name>
</gene>
<reference evidence="1 3" key="2">
    <citation type="journal article" date="2018" name="Plant J.">
        <title>The Physcomitrella patens chromosome-scale assembly reveals moss genome structure and evolution.</title>
        <authorList>
            <person name="Lang D."/>
            <person name="Ullrich K.K."/>
            <person name="Murat F."/>
            <person name="Fuchs J."/>
            <person name="Jenkins J."/>
            <person name="Haas F.B."/>
            <person name="Piednoel M."/>
            <person name="Gundlach H."/>
            <person name="Van Bel M."/>
            <person name="Meyberg R."/>
            <person name="Vives C."/>
            <person name="Morata J."/>
            <person name="Symeonidi A."/>
            <person name="Hiss M."/>
            <person name="Muchero W."/>
            <person name="Kamisugi Y."/>
            <person name="Saleh O."/>
            <person name="Blanc G."/>
            <person name="Decker E.L."/>
            <person name="van Gessel N."/>
            <person name="Grimwood J."/>
            <person name="Hayes R.D."/>
            <person name="Graham S.W."/>
            <person name="Gunter L.E."/>
            <person name="McDaniel S.F."/>
            <person name="Hoernstein S.N.W."/>
            <person name="Larsson A."/>
            <person name="Li F.W."/>
            <person name="Perroud P.F."/>
            <person name="Phillips J."/>
            <person name="Ranjan P."/>
            <person name="Rokshar D.S."/>
            <person name="Rothfels C.J."/>
            <person name="Schneider L."/>
            <person name="Shu S."/>
            <person name="Stevenson D.W."/>
            <person name="Thummler F."/>
            <person name="Tillich M."/>
            <person name="Villarreal Aguilar J.C."/>
            <person name="Widiez T."/>
            <person name="Wong G.K."/>
            <person name="Wymore A."/>
            <person name="Zhang Y."/>
            <person name="Zimmer A.D."/>
            <person name="Quatrano R.S."/>
            <person name="Mayer K.F.X."/>
            <person name="Goodstein D."/>
            <person name="Casacuberta J.M."/>
            <person name="Vandepoele K."/>
            <person name="Reski R."/>
            <person name="Cuming A.C."/>
            <person name="Tuskan G.A."/>
            <person name="Maumus F."/>
            <person name="Salse J."/>
            <person name="Schmutz J."/>
            <person name="Rensing S.A."/>
        </authorList>
    </citation>
    <scope>NUCLEOTIDE SEQUENCE [LARGE SCALE GENOMIC DNA]</scope>
    <source>
        <strain evidence="2 3">cv. Gransden 2004</strain>
    </source>
</reference>
<reference evidence="1 3" key="1">
    <citation type="journal article" date="2008" name="Science">
        <title>The Physcomitrella genome reveals evolutionary insights into the conquest of land by plants.</title>
        <authorList>
            <person name="Rensing S."/>
            <person name="Lang D."/>
            <person name="Zimmer A."/>
            <person name="Terry A."/>
            <person name="Salamov A."/>
            <person name="Shapiro H."/>
            <person name="Nishiyama T."/>
            <person name="Perroud P.-F."/>
            <person name="Lindquist E."/>
            <person name="Kamisugi Y."/>
            <person name="Tanahashi T."/>
            <person name="Sakakibara K."/>
            <person name="Fujita T."/>
            <person name="Oishi K."/>
            <person name="Shin-I T."/>
            <person name="Kuroki Y."/>
            <person name="Toyoda A."/>
            <person name="Suzuki Y."/>
            <person name="Hashimoto A."/>
            <person name="Yamaguchi K."/>
            <person name="Sugano A."/>
            <person name="Kohara Y."/>
            <person name="Fujiyama A."/>
            <person name="Anterola A."/>
            <person name="Aoki S."/>
            <person name="Ashton N."/>
            <person name="Barbazuk W.B."/>
            <person name="Barker E."/>
            <person name="Bennetzen J."/>
            <person name="Bezanilla M."/>
            <person name="Blankenship R."/>
            <person name="Cho S.H."/>
            <person name="Dutcher S."/>
            <person name="Estelle M."/>
            <person name="Fawcett J.A."/>
            <person name="Gundlach H."/>
            <person name="Hanada K."/>
            <person name="Heyl A."/>
            <person name="Hicks K.A."/>
            <person name="Hugh J."/>
            <person name="Lohr M."/>
            <person name="Mayer K."/>
            <person name="Melkozernov A."/>
            <person name="Murata T."/>
            <person name="Nelson D."/>
            <person name="Pils B."/>
            <person name="Prigge M."/>
            <person name="Reiss B."/>
            <person name="Renner T."/>
            <person name="Rombauts S."/>
            <person name="Rushton P."/>
            <person name="Sanderfoot A."/>
            <person name="Schween G."/>
            <person name="Shiu S.-H."/>
            <person name="Stueber K."/>
            <person name="Theodoulou F.L."/>
            <person name="Tu H."/>
            <person name="Van de Peer Y."/>
            <person name="Verrier P.J."/>
            <person name="Waters E."/>
            <person name="Wood A."/>
            <person name="Yang L."/>
            <person name="Cove D."/>
            <person name="Cuming A."/>
            <person name="Hasebe M."/>
            <person name="Lucas S."/>
            <person name="Mishler D.B."/>
            <person name="Reski R."/>
            <person name="Grigoriev I."/>
            <person name="Quatrano R.S."/>
            <person name="Boore J.L."/>
        </authorList>
    </citation>
    <scope>NUCLEOTIDE SEQUENCE [LARGE SCALE GENOMIC DNA]</scope>
    <source>
        <strain evidence="2 3">cv. Gransden 2004</strain>
    </source>
</reference>
<accession>A0A2K1ISK2</accession>